<dbReference type="EMBL" id="LAYZ01000024">
    <property type="protein sequence ID" value="KKK33902.1"/>
    <property type="molecule type" value="Genomic_DNA"/>
</dbReference>
<dbReference type="GO" id="GO:0019323">
    <property type="term" value="P:pentose catabolic process"/>
    <property type="evidence" value="ECO:0007669"/>
    <property type="project" value="TreeGrafter"/>
</dbReference>
<evidence type="ECO:0000313" key="5">
    <source>
        <dbReference type="Proteomes" id="UP000034287"/>
    </source>
</evidence>
<dbReference type="PATRIC" id="fig|1432562.3.peg.1954"/>
<sequence length="213" mass="24508">MLYSEERKKMCTTIKMMFDRYQTNAAGGNLSLKVSEDHIIMTPTLMSQNYLCNLSPFQILVVDKDLNIIEGEGRLTREINMHMACYEENPEIKCVIHGHSKESMVWASIGNNMPNVTEATQKLGEIKCLDYKPATTPELAESVRNYIKTRDTLPLALLLERHGILIMDKSMEKAYDMVERLEYNAYVSYKMHVLSILGEEVSIEKEHDYNTTE</sequence>
<dbReference type="InterPro" id="IPR050197">
    <property type="entry name" value="Aldolase_class_II_sugar_metab"/>
</dbReference>
<dbReference type="RefSeq" id="WP_046516595.1">
    <property type="nucleotide sequence ID" value="NZ_LAYZ01000024.1"/>
</dbReference>
<dbReference type="OrthoDB" id="9786287at2"/>
<evidence type="ECO:0000259" key="3">
    <source>
        <dbReference type="SMART" id="SM01007"/>
    </source>
</evidence>
<proteinExistence type="predicted"/>
<protein>
    <recommendedName>
        <fullName evidence="3">Class II aldolase/adducin N-terminal domain-containing protein</fullName>
    </recommendedName>
</protein>
<feature type="domain" description="Class II aldolase/adducin N-terminal" evidence="3">
    <location>
        <begin position="8"/>
        <end position="189"/>
    </location>
</feature>
<keyword evidence="1" id="KW-0479">Metal-binding</keyword>
<dbReference type="PANTHER" id="PTHR22789">
    <property type="entry name" value="FUCULOSE PHOSPHATE ALDOLASE"/>
    <property type="match status" value="1"/>
</dbReference>
<keyword evidence="2" id="KW-0456">Lyase</keyword>
<reference evidence="4 5" key="1">
    <citation type="submission" date="2015-04" db="EMBL/GenBank/DDBJ databases">
        <title>Taxonomic description and genome sequence of Salinicoccus sediminis sp. nov., a novel hyper halotolerant bacterium isolated from marine sediment.</title>
        <authorList>
            <person name="Mathan Kumar R."/>
            <person name="Kaur G."/>
            <person name="Kumar N."/>
            <person name="Kumar A."/>
            <person name="Singh N.K."/>
            <person name="Kaur N."/>
            <person name="Mayilraj S."/>
        </authorList>
    </citation>
    <scope>NUCLEOTIDE SEQUENCE [LARGE SCALE GENOMIC DNA]</scope>
    <source>
        <strain evidence="4 5">SV-16</strain>
    </source>
</reference>
<keyword evidence="5" id="KW-1185">Reference proteome</keyword>
<dbReference type="SUPFAM" id="SSF53639">
    <property type="entry name" value="AraD/HMP-PK domain-like"/>
    <property type="match status" value="1"/>
</dbReference>
<gene>
    <name evidence="4" type="ORF">WN59_09855</name>
</gene>
<accession>A0A0M2SM25</accession>
<evidence type="ECO:0000313" key="4">
    <source>
        <dbReference type="EMBL" id="KKK33902.1"/>
    </source>
</evidence>
<dbReference type="GO" id="GO:0046872">
    <property type="term" value="F:metal ion binding"/>
    <property type="evidence" value="ECO:0007669"/>
    <property type="project" value="UniProtKB-KW"/>
</dbReference>
<name>A0A0M2SM25_9STAP</name>
<evidence type="ECO:0000256" key="2">
    <source>
        <dbReference type="ARBA" id="ARBA00023239"/>
    </source>
</evidence>
<dbReference type="PANTHER" id="PTHR22789:SF0">
    <property type="entry name" value="3-OXO-TETRONATE 4-PHOSPHATE DECARBOXYLASE-RELATED"/>
    <property type="match status" value="1"/>
</dbReference>
<dbReference type="GO" id="GO:0005829">
    <property type="term" value="C:cytosol"/>
    <property type="evidence" value="ECO:0007669"/>
    <property type="project" value="TreeGrafter"/>
</dbReference>
<dbReference type="NCBIfam" id="NF004979">
    <property type="entry name" value="PRK06357.1"/>
    <property type="match status" value="1"/>
</dbReference>
<organism evidence="4 5">
    <name type="scientific">Salinicoccus sediminis</name>
    <dbReference type="NCBI Taxonomy" id="1432562"/>
    <lineage>
        <taxon>Bacteria</taxon>
        <taxon>Bacillati</taxon>
        <taxon>Bacillota</taxon>
        <taxon>Bacilli</taxon>
        <taxon>Bacillales</taxon>
        <taxon>Staphylococcaceae</taxon>
        <taxon>Salinicoccus</taxon>
    </lineage>
</organism>
<dbReference type="GO" id="GO:0016832">
    <property type="term" value="F:aldehyde-lyase activity"/>
    <property type="evidence" value="ECO:0007669"/>
    <property type="project" value="TreeGrafter"/>
</dbReference>
<dbReference type="Proteomes" id="UP000034287">
    <property type="component" value="Unassembled WGS sequence"/>
</dbReference>
<dbReference type="Pfam" id="PF00596">
    <property type="entry name" value="Aldolase_II"/>
    <property type="match status" value="1"/>
</dbReference>
<dbReference type="AlphaFoldDB" id="A0A0M2SM25"/>
<dbReference type="InterPro" id="IPR036409">
    <property type="entry name" value="Aldolase_II/adducin_N_sf"/>
</dbReference>
<comment type="caution">
    <text evidence="4">The sequence shown here is derived from an EMBL/GenBank/DDBJ whole genome shotgun (WGS) entry which is preliminary data.</text>
</comment>
<dbReference type="STRING" id="1432562.WN59_09855"/>
<dbReference type="SMART" id="SM01007">
    <property type="entry name" value="Aldolase_II"/>
    <property type="match status" value="1"/>
</dbReference>
<evidence type="ECO:0000256" key="1">
    <source>
        <dbReference type="ARBA" id="ARBA00022723"/>
    </source>
</evidence>
<dbReference type="InterPro" id="IPR001303">
    <property type="entry name" value="Aldolase_II/adducin_N"/>
</dbReference>
<dbReference type="Gene3D" id="3.40.225.10">
    <property type="entry name" value="Class II aldolase/adducin N-terminal domain"/>
    <property type="match status" value="1"/>
</dbReference>